<comment type="similarity">
    <text evidence="8">Belongs to the anion channel-forming bestrophin (TC 1.A.46) family.</text>
</comment>
<keyword evidence="2" id="KW-0813">Transport</keyword>
<dbReference type="GO" id="GO:0005886">
    <property type="term" value="C:plasma membrane"/>
    <property type="evidence" value="ECO:0007669"/>
    <property type="project" value="UniProtKB-SubCell"/>
</dbReference>
<evidence type="ECO:0000256" key="8">
    <source>
        <dbReference type="ARBA" id="ARBA00034708"/>
    </source>
</evidence>
<comment type="subcellular location">
    <subcellularLocation>
        <location evidence="1">Cell membrane</location>
        <topology evidence="1">Multi-pass membrane protein</topology>
    </subcellularLocation>
</comment>
<keyword evidence="5 9" id="KW-1133">Transmembrane helix</keyword>
<gene>
    <name evidence="10" type="ORF">DUE52_27730</name>
</gene>
<evidence type="ECO:0008006" key="12">
    <source>
        <dbReference type="Google" id="ProtNLM"/>
    </source>
</evidence>
<evidence type="ECO:0000256" key="5">
    <source>
        <dbReference type="ARBA" id="ARBA00022989"/>
    </source>
</evidence>
<evidence type="ECO:0000256" key="9">
    <source>
        <dbReference type="SAM" id="Phobius"/>
    </source>
</evidence>
<evidence type="ECO:0000313" key="11">
    <source>
        <dbReference type="Proteomes" id="UP000253383"/>
    </source>
</evidence>
<dbReference type="RefSeq" id="WP_114409347.1">
    <property type="nucleotide sequence ID" value="NZ_QOWE01000029.1"/>
</dbReference>
<feature type="transmembrane region" description="Helical" evidence="9">
    <location>
        <begin position="266"/>
        <end position="282"/>
    </location>
</feature>
<evidence type="ECO:0000256" key="1">
    <source>
        <dbReference type="ARBA" id="ARBA00004651"/>
    </source>
</evidence>
<evidence type="ECO:0000256" key="4">
    <source>
        <dbReference type="ARBA" id="ARBA00022692"/>
    </source>
</evidence>
<feature type="transmembrane region" description="Helical" evidence="9">
    <location>
        <begin position="42"/>
        <end position="62"/>
    </location>
</feature>
<comment type="caution">
    <text evidence="10">The sequence shown here is derived from an EMBL/GenBank/DDBJ whole genome shotgun (WGS) entry which is preliminary data.</text>
</comment>
<dbReference type="PANTHER" id="PTHR33281">
    <property type="entry name" value="UPF0187 PROTEIN YNEE"/>
    <property type="match status" value="1"/>
</dbReference>
<dbReference type="GO" id="GO:0005254">
    <property type="term" value="F:chloride channel activity"/>
    <property type="evidence" value="ECO:0007669"/>
    <property type="project" value="InterPro"/>
</dbReference>
<protein>
    <recommendedName>
        <fullName evidence="12">Multidrug transporter</fullName>
    </recommendedName>
</protein>
<feature type="transmembrane region" description="Helical" evidence="9">
    <location>
        <begin position="12"/>
        <end position="36"/>
    </location>
</feature>
<evidence type="ECO:0000256" key="7">
    <source>
        <dbReference type="ARBA" id="ARBA00023136"/>
    </source>
</evidence>
<proteinExistence type="inferred from homology"/>
<dbReference type="OrthoDB" id="445589at2"/>
<sequence length="337" mass="39411">MYTSKRVRFHHIFPFAWRSVLFFLGYSTLICLLYVMAGWQCLAIPFLPIGLIGTAVAFYVGFKNNSSYERLWEGRRIWGSLVNVSRSWAIMALDYVTNLNATEPVLEQELKTIHQSLVYRQLAFLNALRLQLRRRTVWEACVGAEHTLIERIEAFRLHQLDEDLAPFLAAEEVEFITKRQNAATHLIRNQSAQLKELRAKGLISEYYHAEMERLLVECYNQQGACERIKTFPFPRQYAFFSYVFIWLFVLILPYGLLGEMAKLGDWYIWLTIPFYTLISWVFNTMEIIGDTSENPFENSINDVPMTAICRNVEIDLREMLGETKLPERMQAVDNIML</sequence>
<dbReference type="EMBL" id="QOWE01000029">
    <property type="protein sequence ID" value="RCR66331.1"/>
    <property type="molecule type" value="Genomic_DNA"/>
</dbReference>
<dbReference type="Pfam" id="PF25539">
    <property type="entry name" value="Bestrophin_2"/>
    <property type="match status" value="1"/>
</dbReference>
<organism evidence="10 11">
    <name type="scientific">Larkinella punicea</name>
    <dbReference type="NCBI Taxonomy" id="2315727"/>
    <lineage>
        <taxon>Bacteria</taxon>
        <taxon>Pseudomonadati</taxon>
        <taxon>Bacteroidota</taxon>
        <taxon>Cytophagia</taxon>
        <taxon>Cytophagales</taxon>
        <taxon>Spirosomataceae</taxon>
        <taxon>Larkinella</taxon>
    </lineage>
</organism>
<dbReference type="Proteomes" id="UP000253383">
    <property type="component" value="Unassembled WGS sequence"/>
</dbReference>
<evidence type="ECO:0000313" key="10">
    <source>
        <dbReference type="EMBL" id="RCR66331.1"/>
    </source>
</evidence>
<keyword evidence="7 9" id="KW-0472">Membrane</keyword>
<reference evidence="10 11" key="1">
    <citation type="submission" date="2018-07" db="EMBL/GenBank/DDBJ databases">
        <title>Genome analysis of Larkinella rosea.</title>
        <authorList>
            <person name="Zhou Z."/>
            <person name="Wang G."/>
        </authorList>
    </citation>
    <scope>NUCLEOTIDE SEQUENCE [LARGE SCALE GENOMIC DNA]</scope>
    <source>
        <strain evidence="11">zzj9</strain>
    </source>
</reference>
<dbReference type="PANTHER" id="PTHR33281:SF19">
    <property type="entry name" value="VOLTAGE-DEPENDENT ANION CHANNEL-FORMING PROTEIN YNEE"/>
    <property type="match status" value="1"/>
</dbReference>
<dbReference type="AlphaFoldDB" id="A0A368JJN2"/>
<evidence type="ECO:0000256" key="3">
    <source>
        <dbReference type="ARBA" id="ARBA00022475"/>
    </source>
</evidence>
<dbReference type="InterPro" id="IPR044669">
    <property type="entry name" value="YneE/VCCN1/2-like"/>
</dbReference>
<feature type="transmembrane region" description="Helical" evidence="9">
    <location>
        <begin position="237"/>
        <end position="254"/>
    </location>
</feature>
<name>A0A368JJN2_9BACT</name>
<keyword evidence="11" id="KW-1185">Reference proteome</keyword>
<evidence type="ECO:0000256" key="2">
    <source>
        <dbReference type="ARBA" id="ARBA00022448"/>
    </source>
</evidence>
<accession>A0A368JJN2</accession>
<keyword evidence="3" id="KW-1003">Cell membrane</keyword>
<evidence type="ECO:0000256" key="6">
    <source>
        <dbReference type="ARBA" id="ARBA00023065"/>
    </source>
</evidence>
<keyword evidence="6" id="KW-0406">Ion transport</keyword>
<keyword evidence="4 9" id="KW-0812">Transmembrane</keyword>